<feature type="coiled-coil region" evidence="4">
    <location>
        <begin position="337"/>
        <end position="389"/>
    </location>
</feature>
<evidence type="ECO:0000259" key="6">
    <source>
        <dbReference type="PROSITE" id="PS50003"/>
    </source>
</evidence>
<dbReference type="Gene3D" id="6.10.250.1910">
    <property type="match status" value="1"/>
</dbReference>
<dbReference type="STRING" id="1227454.C446_10055"/>
<dbReference type="InterPro" id="IPR003660">
    <property type="entry name" value="HAMP_dom"/>
</dbReference>
<name>M0LXZ6_9EURY</name>
<dbReference type="GO" id="GO:0016020">
    <property type="term" value="C:membrane"/>
    <property type="evidence" value="ECO:0007669"/>
    <property type="project" value="InterPro"/>
</dbReference>
<dbReference type="EMBL" id="AOMA01000097">
    <property type="protein sequence ID" value="EMA38326.1"/>
    <property type="molecule type" value="Genomic_DNA"/>
</dbReference>
<feature type="domain" description="HAMP" evidence="8">
    <location>
        <begin position="260"/>
        <end position="310"/>
    </location>
</feature>
<dbReference type="Pfam" id="PF00672">
    <property type="entry name" value="HAMP"/>
    <property type="match status" value="2"/>
</dbReference>
<evidence type="ECO:0000313" key="9">
    <source>
        <dbReference type="EMBL" id="EMA38326.1"/>
    </source>
</evidence>
<reference evidence="9 10" key="1">
    <citation type="journal article" date="2014" name="PLoS Genet.">
        <title>Phylogenetically driven sequencing of extremely halophilic archaea reveals strategies for static and dynamic osmo-response.</title>
        <authorList>
            <person name="Becker E.A."/>
            <person name="Seitzer P.M."/>
            <person name="Tritt A."/>
            <person name="Larsen D."/>
            <person name="Krusor M."/>
            <person name="Yao A.I."/>
            <person name="Wu D."/>
            <person name="Madern D."/>
            <person name="Eisen J.A."/>
            <person name="Darling A.E."/>
            <person name="Facciotti M.T."/>
        </authorList>
    </citation>
    <scope>NUCLEOTIDE SEQUENCE [LARGE SCALE GENOMIC DNA]</scope>
    <source>
        <strain evidence="9 10">JCM 10879</strain>
    </source>
</reference>
<proteinExistence type="inferred from homology"/>
<evidence type="ECO:0000259" key="8">
    <source>
        <dbReference type="PROSITE" id="PS50885"/>
    </source>
</evidence>
<evidence type="ECO:0000256" key="4">
    <source>
        <dbReference type="SAM" id="Coils"/>
    </source>
</evidence>
<dbReference type="SMART" id="SM00283">
    <property type="entry name" value="MA"/>
    <property type="match status" value="1"/>
</dbReference>
<dbReference type="InterPro" id="IPR001849">
    <property type="entry name" value="PH_domain"/>
</dbReference>
<dbReference type="PROSITE" id="PS50885">
    <property type="entry name" value="HAMP"/>
    <property type="match status" value="2"/>
</dbReference>
<sequence>MLTNANQEAESLNQWLAAQQSTTRTLSAHQALQTEQQDTVQSALTGELDHLPPEVAHLHYLDYEQETITASTDAGIEGQGVQATNIVWPQAQEFGEVSFDDPDAVIQTWMYSDDGAPSVAFVSPVPETEHALVMVIRTSTRAEQFESPINGTTTTVVGDTTGDILFDENESAFLTEFDSADGEIMDTLDAENEGTLLTSDSVVAFTPVDQAESNWVVVKEAPQSEALLIAQQVRSNLWILLGASFLGLVSLGVMVERGPMRSLRSVSKQATALAAGDLDQEITDENRLDEIGQVRAAFRDIEDYLNVVAAQADALSRQEFDDAVLEESVPGRLGNRLDEMQIDLQEFIADLEQARTEAENSREEAEQSRKEAEQLATSLERQADEFSAHLTKAADGDLTQRLETDVDNDALRRIAISFNDMIEDLESLVVEIQALVKDVDEISSDMTASTEEIKNSSVAVADSIEEISAGAERQSEKLATAAGEMSDLSATVEEIASSSGNVADQSRKAAEMGQQGQQAAERTTEVVDEVETKATEAIEEMRTLQDEVEEISEIVELIDDIASETNLLAMNALIEAANATEDGNGFAVVADEVKALAEETDEATSEVEQLVAGIEKSADALAADMFEMQSNIETSQETIDETVGTFETIVDRVEAANSGIQSINDATDDQAESSQEVAQMVDDVASVSDRTADEAQNVSAAAEEQTSTIQRIATTADTLSDRADELQSQTERFETTADGD</sequence>
<keyword evidence="10" id="KW-1185">Reference proteome</keyword>
<evidence type="ECO:0000313" key="10">
    <source>
        <dbReference type="Proteomes" id="UP000011607"/>
    </source>
</evidence>
<dbReference type="SMART" id="SM00304">
    <property type="entry name" value="HAMP"/>
    <property type="match status" value="2"/>
</dbReference>
<evidence type="ECO:0000259" key="7">
    <source>
        <dbReference type="PROSITE" id="PS50111"/>
    </source>
</evidence>
<feature type="region of interest" description="Disordered" evidence="5">
    <location>
        <begin position="716"/>
        <end position="740"/>
    </location>
</feature>
<feature type="coiled-coil region" evidence="4">
    <location>
        <begin position="520"/>
        <end position="554"/>
    </location>
</feature>
<keyword evidence="4" id="KW-0175">Coiled coil</keyword>
<dbReference type="Pfam" id="PF00015">
    <property type="entry name" value="MCPsignal"/>
    <property type="match status" value="1"/>
</dbReference>
<comment type="similarity">
    <text evidence="2">Belongs to the methyl-accepting chemotaxis (MCP) protein family.</text>
</comment>
<gene>
    <name evidence="9" type="ORF">C446_10055</name>
</gene>
<dbReference type="GO" id="GO:0007165">
    <property type="term" value="P:signal transduction"/>
    <property type="evidence" value="ECO:0007669"/>
    <property type="project" value="UniProtKB-KW"/>
</dbReference>
<dbReference type="PROSITE" id="PS50111">
    <property type="entry name" value="CHEMOTAXIS_TRANSDUC_2"/>
    <property type="match status" value="1"/>
</dbReference>
<keyword evidence="1 3" id="KW-0807">Transducer</keyword>
<dbReference type="CDD" id="cd06225">
    <property type="entry name" value="HAMP"/>
    <property type="match status" value="1"/>
</dbReference>
<evidence type="ECO:0000256" key="1">
    <source>
        <dbReference type="ARBA" id="ARBA00023224"/>
    </source>
</evidence>
<feature type="compositionally biased region" description="Basic and acidic residues" evidence="5">
    <location>
        <begin position="719"/>
        <end position="740"/>
    </location>
</feature>
<evidence type="ECO:0000256" key="3">
    <source>
        <dbReference type="PROSITE-ProRule" id="PRU00284"/>
    </source>
</evidence>
<dbReference type="SUPFAM" id="SSF58104">
    <property type="entry name" value="Methyl-accepting chemotaxis protein (MCP) signaling domain"/>
    <property type="match status" value="1"/>
</dbReference>
<dbReference type="Proteomes" id="UP000011607">
    <property type="component" value="Unassembled WGS sequence"/>
</dbReference>
<dbReference type="Gene3D" id="1.10.287.950">
    <property type="entry name" value="Methyl-accepting chemotaxis protein"/>
    <property type="match status" value="1"/>
</dbReference>
<dbReference type="PROSITE" id="PS50003">
    <property type="entry name" value="PH_DOMAIN"/>
    <property type="match status" value="1"/>
</dbReference>
<comment type="caution">
    <text evidence="9">The sequence shown here is derived from an EMBL/GenBank/DDBJ whole genome shotgun (WGS) entry which is preliminary data.</text>
</comment>
<dbReference type="PATRIC" id="fig|1227454.3.peg.2042"/>
<dbReference type="AlphaFoldDB" id="M0LXZ6"/>
<feature type="domain" description="HAMP" evidence="8">
    <location>
        <begin position="377"/>
        <end position="430"/>
    </location>
</feature>
<accession>M0LXZ6</accession>
<evidence type="ECO:0000256" key="5">
    <source>
        <dbReference type="SAM" id="MobiDB-lite"/>
    </source>
</evidence>
<dbReference type="PANTHER" id="PTHR32089">
    <property type="entry name" value="METHYL-ACCEPTING CHEMOTAXIS PROTEIN MCPB"/>
    <property type="match status" value="1"/>
</dbReference>
<organism evidence="9 10">
    <name type="scientific">Halobiforma nitratireducens JCM 10879</name>
    <dbReference type="NCBI Taxonomy" id="1227454"/>
    <lineage>
        <taxon>Archaea</taxon>
        <taxon>Methanobacteriati</taxon>
        <taxon>Methanobacteriota</taxon>
        <taxon>Stenosarchaea group</taxon>
        <taxon>Halobacteria</taxon>
        <taxon>Halobacteriales</taxon>
        <taxon>Natrialbaceae</taxon>
        <taxon>Halobiforma</taxon>
    </lineage>
</organism>
<evidence type="ECO:0000256" key="2">
    <source>
        <dbReference type="ARBA" id="ARBA00029447"/>
    </source>
</evidence>
<dbReference type="PANTHER" id="PTHR32089:SF112">
    <property type="entry name" value="LYSOZYME-LIKE PROTEIN-RELATED"/>
    <property type="match status" value="1"/>
</dbReference>
<protein>
    <submittedName>
        <fullName evidence="9">Transducer protein htr16</fullName>
    </submittedName>
</protein>
<dbReference type="InterPro" id="IPR004089">
    <property type="entry name" value="MCPsignal_dom"/>
</dbReference>
<feature type="domain" description="Methyl-accepting transducer" evidence="7">
    <location>
        <begin position="449"/>
        <end position="685"/>
    </location>
</feature>
<dbReference type="eggNOG" id="arCOG02320">
    <property type="taxonomic scope" value="Archaea"/>
</dbReference>
<dbReference type="Gene3D" id="6.10.340.10">
    <property type="match status" value="1"/>
</dbReference>
<feature type="domain" description="PH" evidence="6">
    <location>
        <begin position="1"/>
        <end position="24"/>
    </location>
</feature>